<evidence type="ECO:0000256" key="12">
    <source>
        <dbReference type="ARBA" id="ARBA00023212"/>
    </source>
</evidence>
<dbReference type="Pfam" id="PF00400">
    <property type="entry name" value="WD40"/>
    <property type="match status" value="2"/>
</dbReference>
<evidence type="ECO:0000256" key="13">
    <source>
        <dbReference type="PROSITE-ProRule" id="PRU00221"/>
    </source>
</evidence>
<dbReference type="Proteomes" id="UP000008631">
    <property type="component" value="Chromosome"/>
</dbReference>
<evidence type="ECO:0000256" key="2">
    <source>
        <dbReference type="ARBA" id="ARBA00004647"/>
    </source>
</evidence>
<dbReference type="Gene3D" id="2.130.10.10">
    <property type="entry name" value="YVTN repeat-like/Quinoprotein amine dehydrogenase"/>
    <property type="match status" value="2"/>
</dbReference>
<dbReference type="KEGG" id="ipa:Isop_0068"/>
<feature type="region of interest" description="Disordered" evidence="15">
    <location>
        <begin position="1111"/>
        <end position="1176"/>
    </location>
</feature>
<dbReference type="GO" id="GO:0004674">
    <property type="term" value="F:protein serine/threonine kinase activity"/>
    <property type="evidence" value="ECO:0007669"/>
    <property type="project" value="UniProtKB-KW"/>
</dbReference>
<evidence type="ECO:0000256" key="6">
    <source>
        <dbReference type="ARBA" id="ARBA00022574"/>
    </source>
</evidence>
<feature type="region of interest" description="Disordered" evidence="15">
    <location>
        <begin position="219"/>
        <end position="289"/>
    </location>
</feature>
<feature type="domain" description="Protein kinase" evidence="16">
    <location>
        <begin position="123"/>
        <end position="456"/>
    </location>
</feature>
<evidence type="ECO:0000256" key="15">
    <source>
        <dbReference type="SAM" id="MobiDB-lite"/>
    </source>
</evidence>
<name>E8R5C4_ISOPI</name>
<dbReference type="InterPro" id="IPR015943">
    <property type="entry name" value="WD40/YVTN_repeat-like_dom_sf"/>
</dbReference>
<evidence type="ECO:0000313" key="18">
    <source>
        <dbReference type="Proteomes" id="UP000008631"/>
    </source>
</evidence>
<sequence>MTAERQATNPPPPGLEALTTPREEFPGSNADQPPAISDPTPSFAAEEEEDLLGDAVERYLERIEAGAAPPLEEFLRDYPPELADDLRAALEGLRLVHGLAGSASSRLTKRPDHLEPGREIAGYRILGELGQGGMGVVFEALHLGLERPVALKVLRAGPGARGRDRRRFLNEARVAAGLHHTHIVPVFDVGESHGLCYYAMQRIEGVGLDRVLRRRRLIQAERPTHPLSTRPGPPTHLPAETSQTQAPSGSRPGGPDRSTDGPESDFELDLDLPSPVATPTGPIFQPPEGSEYDRWVARVGLQAAQALDYAHQRGVIHRDIKPSNLLIDARGMVWVADFGLARRLSDPGLTHSGGVVGTPKYMSPEQAESKPLDGRTDIYSLGATLYELATLKPPFETTDLNELIRSIVGVEPTAPRVHQPRIARDLETIILKAMAKRPEDRYRTAGELAEDLERFLNHEPVKARRISPVGRLWRFARRNPAMSSVTLAAAAVITAVVTVAYLQVAADRDRAVLAQAELNREVLQRILGEASLIESSTTPDRRNRGLALILEARDRLEELTASPGPSTPITLINRTKNGLPLTAVSPDLADLPLRLRDRAVGFLASRGVAHEGTLDAGRVLSLLFPDPNHLLSQSRDGSELTVWNVTTRQDIQRHNLVAARDLLPSGTRRPSPLFGSGLALSPLGPLGPASGGRGVVAFNPKTGHPTAPWLVDREFIYVITSIPGHRAVTIDRPVATQVGESRSFLIQLWNLDEFLPRDSTSAPSDSPPNDSPSNVVQSETNGGRSHPPLSASETFATSTAFVPQPLASWDLLVNVGNDLVPQLLDLSTDGRLLGFALFGGDEIRLVSGEDGSPLGEFVVASPVTWLAVANDALVAVATRETVQIWQAETGSPRAILETRLAPLRSLQFSPTDEFLAVTGSTTPGVELWDPRSGQLVARLETDQLPERLAFSPDGRRLAVADASGQVRIWSIQAPIGLKRALELPTPANTLDFNTAGRLTAAAPRPSLDQANPGNAADSSGNANSTVEGIGFNGGVWLLDPAVSSPSSATASPYKPSHQPFRLLTSSGLTSPDSSVIPIPSPQVQARFLHDDTLIAVDSRGIWLWSSDHLRTPAPSPTLDPMDEEESWLDPESETQSDPPSDPVGHTGVLFLPAPGEEEVNRRTVGRGRGGGPRLALSPQRTALTFFTRNRWWRGRADAVAAILSKPRSQSNVSSASWPFQPLIPPPNEFPREPITALTINDAGDEIDSLDASNRLTRWKVDDAGRLRVVERIELPDRGVCLDITPDHRTLAVGLRSGSVALLRLPDPNTTSNASSQGSSLIMLAPPADDPAQPITALRWSGDGRLLAVGSRDQVRLWINDSHNHPPQPWIRLPAGRGSVGALTFCPRGVTLAIATGDANVAFWDLEHLRVELNRLRLD</sequence>
<dbReference type="eggNOG" id="COG3391">
    <property type="taxonomic scope" value="Bacteria"/>
</dbReference>
<reference evidence="17 18" key="2">
    <citation type="journal article" date="2011" name="Stand. Genomic Sci.">
        <title>Complete genome sequence of Isosphaera pallida type strain (IS1B).</title>
        <authorList>
            <consortium name="US DOE Joint Genome Institute (JGI-PGF)"/>
            <person name="Goker M."/>
            <person name="Cleland D."/>
            <person name="Saunders E."/>
            <person name="Lapidus A."/>
            <person name="Nolan M."/>
            <person name="Lucas S."/>
            <person name="Hammon N."/>
            <person name="Deshpande S."/>
            <person name="Cheng J.F."/>
            <person name="Tapia R."/>
            <person name="Han C."/>
            <person name="Goodwin L."/>
            <person name="Pitluck S."/>
            <person name="Liolios K."/>
            <person name="Pagani I."/>
            <person name="Ivanova N."/>
            <person name="Mavromatis K."/>
            <person name="Pati A."/>
            <person name="Chen A."/>
            <person name="Palaniappan K."/>
            <person name="Land M."/>
            <person name="Hauser L."/>
            <person name="Chang Y.J."/>
            <person name="Jeffries C.D."/>
            <person name="Detter J.C."/>
            <person name="Beck B."/>
            <person name="Woyke T."/>
            <person name="Bristow J."/>
            <person name="Eisen J.A."/>
            <person name="Markowitz V."/>
            <person name="Hugenholtz P."/>
            <person name="Kyrpides N.C."/>
            <person name="Klenk H.P."/>
        </authorList>
    </citation>
    <scope>NUCLEOTIDE SEQUENCE [LARGE SCALE GENOMIC DNA]</scope>
    <source>
        <strain evidence="18">ATCC 43644 / DSM 9630 / IS1B</strain>
    </source>
</reference>
<dbReference type="PROSITE" id="PS50011">
    <property type="entry name" value="PROTEIN_KINASE_DOM"/>
    <property type="match status" value="1"/>
</dbReference>
<dbReference type="PROSITE" id="PS00108">
    <property type="entry name" value="PROTEIN_KINASE_ST"/>
    <property type="match status" value="1"/>
</dbReference>
<dbReference type="GO" id="GO:0005524">
    <property type="term" value="F:ATP binding"/>
    <property type="evidence" value="ECO:0007669"/>
    <property type="project" value="UniProtKB-UniRule"/>
</dbReference>
<evidence type="ECO:0000313" key="17">
    <source>
        <dbReference type="EMBL" id="ADV60665.1"/>
    </source>
</evidence>
<dbReference type="EC" id="2.7.11.1" evidence="4"/>
<keyword evidence="12" id="KW-0206">Cytoskeleton</keyword>
<evidence type="ECO:0000256" key="1">
    <source>
        <dbReference type="ARBA" id="ARBA00004300"/>
    </source>
</evidence>
<dbReference type="PANTHER" id="PTHR43289:SF34">
    <property type="entry name" value="SERINE_THREONINE-PROTEIN KINASE YBDM-RELATED"/>
    <property type="match status" value="1"/>
</dbReference>
<dbReference type="SUPFAM" id="SSF82171">
    <property type="entry name" value="DPP6 N-terminal domain-like"/>
    <property type="match status" value="1"/>
</dbReference>
<feature type="binding site" evidence="14">
    <location>
        <position position="152"/>
    </location>
    <ligand>
        <name>ATP</name>
        <dbReference type="ChEBI" id="CHEBI:30616"/>
    </ligand>
</feature>
<dbReference type="SMART" id="SM00320">
    <property type="entry name" value="WD40"/>
    <property type="match status" value="7"/>
</dbReference>
<dbReference type="Gene3D" id="1.10.510.10">
    <property type="entry name" value="Transferase(Phosphotransferase) domain 1"/>
    <property type="match status" value="1"/>
</dbReference>
<dbReference type="STRING" id="575540.Isop_0068"/>
<dbReference type="Pfam" id="PF07714">
    <property type="entry name" value="PK_Tyr_Ser-Thr"/>
    <property type="match status" value="1"/>
</dbReference>
<keyword evidence="9 14" id="KW-0547">Nucleotide-binding</keyword>
<accession>E8R5C4</accession>
<dbReference type="GO" id="GO:0005813">
    <property type="term" value="C:centrosome"/>
    <property type="evidence" value="ECO:0007669"/>
    <property type="project" value="UniProtKB-SubCell"/>
</dbReference>
<dbReference type="eggNOG" id="COG0515">
    <property type="taxonomic scope" value="Bacteria"/>
</dbReference>
<dbReference type="Gene3D" id="3.30.200.20">
    <property type="entry name" value="Phosphorylase Kinase, domain 1"/>
    <property type="match status" value="1"/>
</dbReference>
<feature type="repeat" description="WD" evidence="13">
    <location>
        <begin position="1372"/>
        <end position="1406"/>
    </location>
</feature>
<dbReference type="SUPFAM" id="SSF56112">
    <property type="entry name" value="Protein kinase-like (PK-like)"/>
    <property type="match status" value="1"/>
</dbReference>
<dbReference type="PROSITE" id="PS50082">
    <property type="entry name" value="WD_REPEATS_2"/>
    <property type="match status" value="2"/>
</dbReference>
<dbReference type="FunFam" id="1.10.510.10:FF:000021">
    <property type="entry name" value="Serine/threonine protein kinase"/>
    <property type="match status" value="1"/>
</dbReference>
<comment type="similarity">
    <text evidence="3">Belongs to the protein kinase superfamily. NEK Ser/Thr protein kinase family. NIMA subfamily.</text>
</comment>
<evidence type="ECO:0000256" key="11">
    <source>
        <dbReference type="ARBA" id="ARBA00022840"/>
    </source>
</evidence>
<keyword evidence="7" id="KW-0808">Transferase</keyword>
<organism evidence="17 18">
    <name type="scientific">Isosphaera pallida (strain ATCC 43644 / DSM 9630 / IS1B)</name>
    <dbReference type="NCBI Taxonomy" id="575540"/>
    <lineage>
        <taxon>Bacteria</taxon>
        <taxon>Pseudomonadati</taxon>
        <taxon>Planctomycetota</taxon>
        <taxon>Planctomycetia</taxon>
        <taxon>Isosphaerales</taxon>
        <taxon>Isosphaeraceae</taxon>
        <taxon>Isosphaera</taxon>
    </lineage>
</organism>
<keyword evidence="12" id="KW-0963">Cytoplasm</keyword>
<dbReference type="SMART" id="SM00220">
    <property type="entry name" value="S_TKc"/>
    <property type="match status" value="1"/>
</dbReference>
<evidence type="ECO:0000256" key="10">
    <source>
        <dbReference type="ARBA" id="ARBA00022777"/>
    </source>
</evidence>
<feature type="region of interest" description="Disordered" evidence="15">
    <location>
        <begin position="1003"/>
        <end position="1022"/>
    </location>
</feature>
<feature type="region of interest" description="Disordered" evidence="15">
    <location>
        <begin position="1"/>
        <end position="49"/>
    </location>
</feature>
<keyword evidence="11 14" id="KW-0067">ATP-binding</keyword>
<keyword evidence="5 17" id="KW-0723">Serine/threonine-protein kinase</keyword>
<feature type="compositionally biased region" description="Acidic residues" evidence="15">
    <location>
        <begin position="1120"/>
        <end position="1134"/>
    </location>
</feature>
<feature type="region of interest" description="Disordered" evidence="15">
    <location>
        <begin position="355"/>
        <end position="374"/>
    </location>
</feature>
<dbReference type="InterPro" id="IPR000719">
    <property type="entry name" value="Prot_kinase_dom"/>
</dbReference>
<dbReference type="HOGENOM" id="CLU_253236_0_0_0"/>
<evidence type="ECO:0000256" key="7">
    <source>
        <dbReference type="ARBA" id="ARBA00022679"/>
    </source>
</evidence>
<protein>
    <recommendedName>
        <fullName evidence="4">non-specific serine/threonine protein kinase</fullName>
        <ecNumber evidence="4">2.7.11.1</ecNumber>
    </recommendedName>
</protein>
<keyword evidence="18" id="KW-1185">Reference proteome</keyword>
<keyword evidence="8" id="KW-0677">Repeat</keyword>
<proteinExistence type="inferred from homology"/>
<evidence type="ECO:0000256" key="8">
    <source>
        <dbReference type="ARBA" id="ARBA00022737"/>
    </source>
</evidence>
<feature type="compositionally biased region" description="Polar residues" evidence="15">
    <location>
        <begin position="1008"/>
        <end position="1022"/>
    </location>
</feature>
<evidence type="ECO:0000259" key="16">
    <source>
        <dbReference type="PROSITE" id="PS50011"/>
    </source>
</evidence>
<dbReference type="InterPro" id="IPR017441">
    <property type="entry name" value="Protein_kinase_ATP_BS"/>
</dbReference>
<feature type="compositionally biased region" description="Polar residues" evidence="15">
    <location>
        <begin position="774"/>
        <end position="783"/>
    </location>
</feature>
<feature type="region of interest" description="Disordered" evidence="15">
    <location>
        <begin position="757"/>
        <end position="790"/>
    </location>
</feature>
<evidence type="ECO:0000256" key="3">
    <source>
        <dbReference type="ARBA" id="ARBA00010886"/>
    </source>
</evidence>
<dbReference type="OrthoDB" id="232393at2"/>
<dbReference type="InterPro" id="IPR001680">
    <property type="entry name" value="WD40_rpt"/>
</dbReference>
<keyword evidence="10 17" id="KW-0418">Kinase</keyword>
<comment type="subcellular location">
    <subcellularLocation>
        <location evidence="1">Cytoplasm</location>
        <location evidence="1">Cytoskeleton</location>
        <location evidence="1">Microtubule organizing center</location>
        <location evidence="1">Centrosome</location>
    </subcellularLocation>
    <subcellularLocation>
        <location evidence="2">Cytoplasm</location>
        <location evidence="2">Cytoskeleton</location>
        <location evidence="2">Spindle pole</location>
    </subcellularLocation>
</comment>
<dbReference type="SUPFAM" id="SSF69322">
    <property type="entry name" value="Tricorn protease domain 2"/>
    <property type="match status" value="1"/>
</dbReference>
<evidence type="ECO:0000256" key="9">
    <source>
        <dbReference type="ARBA" id="ARBA00022741"/>
    </source>
</evidence>
<gene>
    <name evidence="17" type="ordered locus">Isop_0068</name>
</gene>
<dbReference type="PROSITE" id="PS00107">
    <property type="entry name" value="PROTEIN_KINASE_ATP"/>
    <property type="match status" value="1"/>
</dbReference>
<dbReference type="InParanoid" id="E8R5C4"/>
<dbReference type="PROSITE" id="PS00678">
    <property type="entry name" value="WD_REPEATS_1"/>
    <property type="match status" value="1"/>
</dbReference>
<evidence type="ECO:0000256" key="5">
    <source>
        <dbReference type="ARBA" id="ARBA00022527"/>
    </source>
</evidence>
<dbReference type="PANTHER" id="PTHR43289">
    <property type="entry name" value="MITOGEN-ACTIVATED PROTEIN KINASE KINASE KINASE 20-RELATED"/>
    <property type="match status" value="1"/>
</dbReference>
<dbReference type="EMBL" id="CP002353">
    <property type="protein sequence ID" value="ADV60665.1"/>
    <property type="molecule type" value="Genomic_DNA"/>
</dbReference>
<keyword evidence="6 13" id="KW-0853">WD repeat</keyword>
<evidence type="ECO:0000256" key="14">
    <source>
        <dbReference type="PROSITE-ProRule" id="PRU10141"/>
    </source>
</evidence>
<dbReference type="CDD" id="cd14014">
    <property type="entry name" value="STKc_PknB_like"/>
    <property type="match status" value="1"/>
</dbReference>
<dbReference type="InterPro" id="IPR011009">
    <property type="entry name" value="Kinase-like_dom_sf"/>
</dbReference>
<evidence type="ECO:0000256" key="4">
    <source>
        <dbReference type="ARBA" id="ARBA00012513"/>
    </source>
</evidence>
<dbReference type="GO" id="GO:0000922">
    <property type="term" value="C:spindle pole"/>
    <property type="evidence" value="ECO:0007669"/>
    <property type="project" value="UniProtKB-SubCell"/>
</dbReference>
<dbReference type="RefSeq" id="WP_013562954.1">
    <property type="nucleotide sequence ID" value="NC_014962.1"/>
</dbReference>
<dbReference type="InterPro" id="IPR008271">
    <property type="entry name" value="Ser/Thr_kinase_AS"/>
</dbReference>
<reference key="1">
    <citation type="submission" date="2010-11" db="EMBL/GenBank/DDBJ databases">
        <title>The complete sequence of chromosome of Isophaera pallida ATCC 43644.</title>
        <authorList>
            <consortium name="US DOE Joint Genome Institute (JGI-PGF)"/>
            <person name="Lucas S."/>
            <person name="Copeland A."/>
            <person name="Lapidus A."/>
            <person name="Bruce D."/>
            <person name="Goodwin L."/>
            <person name="Pitluck S."/>
            <person name="Kyrpides N."/>
            <person name="Mavromatis K."/>
            <person name="Pagani I."/>
            <person name="Ivanova N."/>
            <person name="Saunders E."/>
            <person name="Brettin T."/>
            <person name="Detter J.C."/>
            <person name="Han C."/>
            <person name="Tapia R."/>
            <person name="Land M."/>
            <person name="Hauser L."/>
            <person name="Markowitz V."/>
            <person name="Cheng J.-F."/>
            <person name="Hugenholtz P."/>
            <person name="Woyke T."/>
            <person name="Wu D."/>
            <person name="Eisen J.A."/>
        </authorList>
    </citation>
    <scope>NUCLEOTIDE SEQUENCE</scope>
    <source>
        <strain>ATCC 43644</strain>
    </source>
</reference>
<dbReference type="InterPro" id="IPR001245">
    <property type="entry name" value="Ser-Thr/Tyr_kinase_cat_dom"/>
</dbReference>
<dbReference type="InterPro" id="IPR019775">
    <property type="entry name" value="WD40_repeat_CS"/>
</dbReference>
<feature type="repeat" description="WD" evidence="13">
    <location>
        <begin position="948"/>
        <end position="972"/>
    </location>
</feature>